<evidence type="ECO:0000256" key="1">
    <source>
        <dbReference type="SAM" id="MobiDB-lite"/>
    </source>
</evidence>
<feature type="compositionally biased region" description="Basic and acidic residues" evidence="1">
    <location>
        <begin position="30"/>
        <end position="41"/>
    </location>
</feature>
<dbReference type="PANTHER" id="PTHR35304">
    <property type="entry name" value="OS05G0120300 PROTEIN-RELATED"/>
    <property type="match status" value="1"/>
</dbReference>
<evidence type="ECO:0000313" key="3">
    <source>
        <dbReference type="RefSeq" id="XP_022997982.1"/>
    </source>
</evidence>
<organism evidence="2 3">
    <name type="scientific">Cucurbita maxima</name>
    <name type="common">Pumpkin</name>
    <name type="synonym">Winter squash</name>
    <dbReference type="NCBI Taxonomy" id="3661"/>
    <lineage>
        <taxon>Eukaryota</taxon>
        <taxon>Viridiplantae</taxon>
        <taxon>Streptophyta</taxon>
        <taxon>Embryophyta</taxon>
        <taxon>Tracheophyta</taxon>
        <taxon>Spermatophyta</taxon>
        <taxon>Magnoliopsida</taxon>
        <taxon>eudicotyledons</taxon>
        <taxon>Gunneridae</taxon>
        <taxon>Pentapetalae</taxon>
        <taxon>rosids</taxon>
        <taxon>fabids</taxon>
        <taxon>Cucurbitales</taxon>
        <taxon>Cucurbitaceae</taxon>
        <taxon>Cucurbiteae</taxon>
        <taxon>Cucurbita</taxon>
    </lineage>
</organism>
<keyword evidence="2" id="KW-1185">Reference proteome</keyword>
<reference evidence="3" key="1">
    <citation type="submission" date="2025-08" db="UniProtKB">
        <authorList>
            <consortium name="RefSeq"/>
        </authorList>
    </citation>
    <scope>IDENTIFICATION</scope>
    <source>
        <tissue evidence="3">Young leaves</tissue>
    </source>
</reference>
<name>A0A6J1K6K9_CUCMA</name>
<dbReference type="GeneID" id="111492773"/>
<dbReference type="Proteomes" id="UP000504608">
    <property type="component" value="Unplaced"/>
</dbReference>
<evidence type="ECO:0000313" key="2">
    <source>
        <dbReference type="Proteomes" id="UP000504608"/>
    </source>
</evidence>
<accession>A0A6J1K6K9</accession>
<dbReference type="AlphaFoldDB" id="A0A6J1K6K9"/>
<proteinExistence type="predicted"/>
<protein>
    <submittedName>
        <fullName evidence="3">Uncharacterized protein LOC111492773</fullName>
    </submittedName>
</protein>
<sequence length="139" mass="15606">MASVCISECVDNVCVVPGGRPTHVNLKRCPEEENDSAEKERRRPRPRGARRQMYLRSYTFSREDAVAPVGTTQHCLGKLRSFRKPEEIRQGLRKRRSRCFAVARAAAKQGSSGGALLSMFRRLLVCCVAKVDGGGRKQW</sequence>
<dbReference type="KEGG" id="cmax:111492773"/>
<feature type="region of interest" description="Disordered" evidence="1">
    <location>
        <begin position="30"/>
        <end position="51"/>
    </location>
</feature>
<dbReference type="RefSeq" id="XP_022997982.1">
    <property type="nucleotide sequence ID" value="XM_023142214.1"/>
</dbReference>
<dbReference type="PANTHER" id="PTHR35304:SF1">
    <property type="entry name" value="OS05G0120300 PROTEIN"/>
    <property type="match status" value="1"/>
</dbReference>
<gene>
    <name evidence="3" type="primary">LOC111492773</name>
</gene>